<evidence type="ECO:0000256" key="5">
    <source>
        <dbReference type="ARBA" id="ARBA00022741"/>
    </source>
</evidence>
<feature type="domain" description="Histidine kinase" evidence="9">
    <location>
        <begin position="139"/>
        <end position="351"/>
    </location>
</feature>
<keyword evidence="5" id="KW-0547">Nucleotide-binding</keyword>
<evidence type="ECO:0000256" key="2">
    <source>
        <dbReference type="ARBA" id="ARBA00012438"/>
    </source>
</evidence>
<comment type="catalytic activity">
    <reaction evidence="1">
        <text>ATP + protein L-histidine = ADP + protein N-phospho-L-histidine.</text>
        <dbReference type="EC" id="2.7.13.3"/>
    </reaction>
</comment>
<evidence type="ECO:0000259" key="9">
    <source>
        <dbReference type="PROSITE" id="PS50109"/>
    </source>
</evidence>
<accession>A0A251X864</accession>
<dbReference type="Pfam" id="PF02518">
    <property type="entry name" value="HATPase_c"/>
    <property type="match status" value="1"/>
</dbReference>
<dbReference type="EMBL" id="MSLT01000012">
    <property type="protein sequence ID" value="OUD13984.1"/>
    <property type="molecule type" value="Genomic_DNA"/>
</dbReference>
<dbReference type="InterPro" id="IPR005467">
    <property type="entry name" value="His_kinase_dom"/>
</dbReference>
<evidence type="ECO:0000256" key="8">
    <source>
        <dbReference type="ARBA" id="ARBA00023012"/>
    </source>
</evidence>
<evidence type="ECO:0000256" key="4">
    <source>
        <dbReference type="ARBA" id="ARBA00022679"/>
    </source>
</evidence>
<dbReference type="SUPFAM" id="SSF47384">
    <property type="entry name" value="Homodimeric domain of signal transducing histidine kinase"/>
    <property type="match status" value="1"/>
</dbReference>
<reference evidence="10 11" key="1">
    <citation type="submission" date="2016-12" db="EMBL/GenBank/DDBJ databases">
        <title>Thioflexothrix psekupsii D3 genome sequencing and assembly.</title>
        <authorList>
            <person name="Fomenkov A."/>
            <person name="Vincze T."/>
            <person name="Grabovich M."/>
            <person name="Anton B.P."/>
            <person name="Dubinina G."/>
            <person name="Orlova M."/>
            <person name="Belousova E."/>
            <person name="Roberts R.J."/>
        </authorList>
    </citation>
    <scope>NUCLEOTIDE SEQUENCE [LARGE SCALE GENOMIC DNA]</scope>
    <source>
        <strain evidence="10">D3</strain>
    </source>
</reference>
<dbReference type="InterPro" id="IPR004358">
    <property type="entry name" value="Sig_transdc_His_kin-like_C"/>
</dbReference>
<proteinExistence type="predicted"/>
<dbReference type="SMART" id="SM00388">
    <property type="entry name" value="HisKA"/>
    <property type="match status" value="1"/>
</dbReference>
<dbReference type="Gene3D" id="3.30.565.10">
    <property type="entry name" value="Histidine kinase-like ATPase, C-terminal domain"/>
    <property type="match status" value="1"/>
</dbReference>
<dbReference type="GO" id="GO:0000155">
    <property type="term" value="F:phosphorelay sensor kinase activity"/>
    <property type="evidence" value="ECO:0007669"/>
    <property type="project" value="InterPro"/>
</dbReference>
<dbReference type="InterPro" id="IPR036097">
    <property type="entry name" value="HisK_dim/P_sf"/>
</dbReference>
<dbReference type="InterPro" id="IPR035965">
    <property type="entry name" value="PAS-like_dom_sf"/>
</dbReference>
<keyword evidence="11" id="KW-1185">Reference proteome</keyword>
<comment type="caution">
    <text evidence="10">The sequence shown here is derived from an EMBL/GenBank/DDBJ whole genome shotgun (WGS) entry which is preliminary data.</text>
</comment>
<dbReference type="Proteomes" id="UP000194798">
    <property type="component" value="Unassembled WGS sequence"/>
</dbReference>
<sequence length="354" mass="39861">MISTKQAAYILDNLTTAVLWFRPDLTLHTLNPAAETLLEVSAKQACGLGVEQLFPRADHCHQALKRVREQRYCVTERGVRLHLFGAKTITVDCSITPVIVEQNIRGVLLELMRIDQHLRITREENLLLQQQAARNVIRGLAHEIKNPLGGLRGAAQLLARELPDKNLREYTDIIIGEADRLQNLLNRMLLPQGVSHKKLTNIHQIIIRVSQIISSEPETRIKIEYDFDPSIPELYLDPDQMIQALLNIMRNAVQALNGFGKIQICTRIQRQMSLGGRHHKLLARIDVRDNGPGIAPHLIDHIFYPLVTSRAEGTGLGLSIAQSLVNQHGGLIECTSQPGDTVFTIWLPMETEKR</sequence>
<keyword evidence="3" id="KW-0597">Phosphoprotein</keyword>
<keyword evidence="7" id="KW-0067">ATP-binding</keyword>
<dbReference type="PRINTS" id="PR00344">
    <property type="entry name" value="BCTRLSENSOR"/>
</dbReference>
<dbReference type="NCBIfam" id="NF008293">
    <property type="entry name" value="PRK11073.1"/>
    <property type="match status" value="1"/>
</dbReference>
<evidence type="ECO:0000313" key="10">
    <source>
        <dbReference type="EMBL" id="OUD13984.1"/>
    </source>
</evidence>
<dbReference type="PANTHER" id="PTHR43065:SF16">
    <property type="entry name" value="SENSORY HISTIDINE KINASE_PHOSPHATASE NTRB"/>
    <property type="match status" value="1"/>
</dbReference>
<dbReference type="AlphaFoldDB" id="A0A251X864"/>
<dbReference type="InterPro" id="IPR003594">
    <property type="entry name" value="HATPase_dom"/>
</dbReference>
<evidence type="ECO:0000256" key="1">
    <source>
        <dbReference type="ARBA" id="ARBA00000085"/>
    </source>
</evidence>
<name>A0A251X864_9GAMM</name>
<evidence type="ECO:0000256" key="6">
    <source>
        <dbReference type="ARBA" id="ARBA00022777"/>
    </source>
</evidence>
<organism evidence="10 11">
    <name type="scientific">Thioflexithrix psekupsensis</name>
    <dbReference type="NCBI Taxonomy" id="1570016"/>
    <lineage>
        <taxon>Bacteria</taxon>
        <taxon>Pseudomonadati</taxon>
        <taxon>Pseudomonadota</taxon>
        <taxon>Gammaproteobacteria</taxon>
        <taxon>Thiotrichales</taxon>
        <taxon>Thioflexithrix</taxon>
    </lineage>
</organism>
<dbReference type="Gene3D" id="1.10.287.130">
    <property type="match status" value="1"/>
</dbReference>
<keyword evidence="8" id="KW-0902">Two-component regulatory system</keyword>
<dbReference type="CDD" id="cd00082">
    <property type="entry name" value="HisKA"/>
    <property type="match status" value="1"/>
</dbReference>
<keyword evidence="4" id="KW-0808">Transferase</keyword>
<gene>
    <name evidence="10" type="ORF">TPSD3_06465</name>
</gene>
<dbReference type="PANTHER" id="PTHR43065">
    <property type="entry name" value="SENSOR HISTIDINE KINASE"/>
    <property type="match status" value="1"/>
</dbReference>
<dbReference type="InterPro" id="IPR036890">
    <property type="entry name" value="HATPase_C_sf"/>
</dbReference>
<dbReference type="Gene3D" id="3.30.450.20">
    <property type="entry name" value="PAS domain"/>
    <property type="match status" value="1"/>
</dbReference>
<protein>
    <recommendedName>
        <fullName evidence="2">histidine kinase</fullName>
        <ecNumber evidence="2">2.7.13.3</ecNumber>
    </recommendedName>
</protein>
<dbReference type="Pfam" id="PF00512">
    <property type="entry name" value="HisKA"/>
    <property type="match status" value="1"/>
</dbReference>
<dbReference type="SMART" id="SM00387">
    <property type="entry name" value="HATPase_c"/>
    <property type="match status" value="1"/>
</dbReference>
<dbReference type="OrthoDB" id="9789238at2"/>
<dbReference type="PROSITE" id="PS50109">
    <property type="entry name" value="HIS_KIN"/>
    <property type="match status" value="1"/>
</dbReference>
<evidence type="ECO:0000256" key="7">
    <source>
        <dbReference type="ARBA" id="ARBA00022840"/>
    </source>
</evidence>
<evidence type="ECO:0000313" key="11">
    <source>
        <dbReference type="Proteomes" id="UP000194798"/>
    </source>
</evidence>
<dbReference type="EC" id="2.7.13.3" evidence="2"/>
<dbReference type="GO" id="GO:0005524">
    <property type="term" value="F:ATP binding"/>
    <property type="evidence" value="ECO:0007669"/>
    <property type="project" value="UniProtKB-KW"/>
</dbReference>
<dbReference type="InterPro" id="IPR003661">
    <property type="entry name" value="HisK_dim/P_dom"/>
</dbReference>
<evidence type="ECO:0000256" key="3">
    <source>
        <dbReference type="ARBA" id="ARBA00022553"/>
    </source>
</evidence>
<dbReference type="SUPFAM" id="SSF55874">
    <property type="entry name" value="ATPase domain of HSP90 chaperone/DNA topoisomerase II/histidine kinase"/>
    <property type="match status" value="1"/>
</dbReference>
<dbReference type="SUPFAM" id="SSF55785">
    <property type="entry name" value="PYP-like sensor domain (PAS domain)"/>
    <property type="match status" value="1"/>
</dbReference>
<keyword evidence="6 10" id="KW-0418">Kinase</keyword>
<dbReference type="RefSeq" id="WP_086487768.1">
    <property type="nucleotide sequence ID" value="NZ_MSLT01000012.1"/>
</dbReference>